<gene>
    <name evidence="1" type="ORF">VFH_III036680</name>
</gene>
<sequence>MSIVTFSHPRISIYSNWASYNPYVRCVFDNLEVVRSLLLEAGVLGRWGFLFLNQFGCVSPEIGKEHLEASFCLRSPSSPADPLFMRQCNVAEKCKPLGSKIYLSPLLPVPFLVDSLLPSRKPLVHPFCVAFFGDPPLQCLPGEIGAPEVEFLSRLAQKLAIFSLDKYSLAKIDCYWLLRLSILLWLAWRHQRKTVISIQDYPRSSEKTYNIPIDSKGERRMEWRMEEDRLEHGLAGQEWLIVAYEIGTPFFTLNNDLHRLNDTSRKQTIGTTRAGVNAREGMRAEATGIDSDVRKREPNPPLAPTITNKLPPSLDHVITEFKVEENAIIPVYAYLGTIPVDDLVDLGPEPVN</sequence>
<accession>A0AAV0ZZE2</accession>
<name>A0AAV0ZZE2_VICFA</name>
<keyword evidence="2" id="KW-1185">Reference proteome</keyword>
<reference evidence="1 2" key="1">
    <citation type="submission" date="2023-01" db="EMBL/GenBank/DDBJ databases">
        <authorList>
            <person name="Kreplak J."/>
        </authorList>
    </citation>
    <scope>NUCLEOTIDE SEQUENCE [LARGE SCALE GENOMIC DNA]</scope>
</reference>
<protein>
    <submittedName>
        <fullName evidence="1">Uncharacterized protein</fullName>
    </submittedName>
</protein>
<proteinExistence type="predicted"/>
<dbReference type="AlphaFoldDB" id="A0AAV0ZZE2"/>
<evidence type="ECO:0000313" key="2">
    <source>
        <dbReference type="Proteomes" id="UP001157006"/>
    </source>
</evidence>
<evidence type="ECO:0000313" key="1">
    <source>
        <dbReference type="EMBL" id="CAI8602364.1"/>
    </source>
</evidence>
<dbReference type="Proteomes" id="UP001157006">
    <property type="component" value="Chromosome 3"/>
</dbReference>
<dbReference type="EMBL" id="OX451738">
    <property type="protein sequence ID" value="CAI8602364.1"/>
    <property type="molecule type" value="Genomic_DNA"/>
</dbReference>
<organism evidence="1 2">
    <name type="scientific">Vicia faba</name>
    <name type="common">Broad bean</name>
    <name type="synonym">Faba vulgaris</name>
    <dbReference type="NCBI Taxonomy" id="3906"/>
    <lineage>
        <taxon>Eukaryota</taxon>
        <taxon>Viridiplantae</taxon>
        <taxon>Streptophyta</taxon>
        <taxon>Embryophyta</taxon>
        <taxon>Tracheophyta</taxon>
        <taxon>Spermatophyta</taxon>
        <taxon>Magnoliopsida</taxon>
        <taxon>eudicotyledons</taxon>
        <taxon>Gunneridae</taxon>
        <taxon>Pentapetalae</taxon>
        <taxon>rosids</taxon>
        <taxon>fabids</taxon>
        <taxon>Fabales</taxon>
        <taxon>Fabaceae</taxon>
        <taxon>Papilionoideae</taxon>
        <taxon>50 kb inversion clade</taxon>
        <taxon>NPAAA clade</taxon>
        <taxon>Hologalegina</taxon>
        <taxon>IRL clade</taxon>
        <taxon>Fabeae</taxon>
        <taxon>Vicia</taxon>
    </lineage>
</organism>